<evidence type="ECO:0000256" key="4">
    <source>
        <dbReference type="ARBA" id="ARBA00023163"/>
    </source>
</evidence>
<dbReference type="InterPro" id="IPR000847">
    <property type="entry name" value="LysR_HTH_N"/>
</dbReference>
<dbReference type="Proteomes" id="UP000655523">
    <property type="component" value="Unassembled WGS sequence"/>
</dbReference>
<dbReference type="GO" id="GO:0003677">
    <property type="term" value="F:DNA binding"/>
    <property type="evidence" value="ECO:0007669"/>
    <property type="project" value="UniProtKB-KW"/>
</dbReference>
<dbReference type="SUPFAM" id="SSF46785">
    <property type="entry name" value="Winged helix' DNA-binding domain"/>
    <property type="match status" value="1"/>
</dbReference>
<dbReference type="PROSITE" id="PS50931">
    <property type="entry name" value="HTH_LYSR"/>
    <property type="match status" value="1"/>
</dbReference>
<name>A0A972SG79_9BURK</name>
<protein>
    <submittedName>
        <fullName evidence="6">LysR family transcriptional regulator</fullName>
    </submittedName>
</protein>
<dbReference type="AlphaFoldDB" id="A0A972SG79"/>
<evidence type="ECO:0000256" key="1">
    <source>
        <dbReference type="ARBA" id="ARBA00009437"/>
    </source>
</evidence>
<keyword evidence="7" id="KW-1185">Reference proteome</keyword>
<dbReference type="PRINTS" id="PR00039">
    <property type="entry name" value="HTHLYSR"/>
</dbReference>
<accession>A0A972SG79</accession>
<reference evidence="6 7" key="1">
    <citation type="submission" date="2019-11" db="EMBL/GenBank/DDBJ databases">
        <title>Metabolism of dissolved organic matter in forest soils.</title>
        <authorList>
            <person name="Cyle K.T."/>
            <person name="Wilhelm R.C."/>
            <person name="Martinez C.E."/>
        </authorList>
    </citation>
    <scope>NUCLEOTIDE SEQUENCE [LARGE SCALE GENOMIC DNA]</scope>
    <source>
        <strain evidence="6 7">5N</strain>
    </source>
</reference>
<sequence>MSMLDFGSLRALVCVAREGSFTRAANCLHRTQPSVSHQIRKLEEMVGERLLERSRSENSVRLTRTGEILVGYAWKILDLVHEAEEVLKAELEIADEHPERLQDTAVSRRRVNSVRQ</sequence>
<dbReference type="Pfam" id="PF00126">
    <property type="entry name" value="HTH_1"/>
    <property type="match status" value="1"/>
</dbReference>
<dbReference type="GO" id="GO:0003700">
    <property type="term" value="F:DNA-binding transcription factor activity"/>
    <property type="evidence" value="ECO:0007669"/>
    <property type="project" value="InterPro"/>
</dbReference>
<evidence type="ECO:0000313" key="7">
    <source>
        <dbReference type="Proteomes" id="UP000655523"/>
    </source>
</evidence>
<comment type="caution">
    <text evidence="6">The sequence shown here is derived from an EMBL/GenBank/DDBJ whole genome shotgun (WGS) entry which is preliminary data.</text>
</comment>
<keyword evidence="3" id="KW-0238">DNA-binding</keyword>
<organism evidence="6 7">
    <name type="scientific">Paraburkholderia elongata</name>
    <dbReference type="NCBI Taxonomy" id="2675747"/>
    <lineage>
        <taxon>Bacteria</taxon>
        <taxon>Pseudomonadati</taxon>
        <taxon>Pseudomonadota</taxon>
        <taxon>Betaproteobacteria</taxon>
        <taxon>Burkholderiales</taxon>
        <taxon>Burkholderiaceae</taxon>
        <taxon>Paraburkholderia</taxon>
    </lineage>
</organism>
<comment type="similarity">
    <text evidence="1">Belongs to the LysR transcriptional regulatory family.</text>
</comment>
<dbReference type="InterPro" id="IPR036388">
    <property type="entry name" value="WH-like_DNA-bd_sf"/>
</dbReference>
<dbReference type="FunFam" id="1.10.10.10:FF:000001">
    <property type="entry name" value="LysR family transcriptional regulator"/>
    <property type="match status" value="1"/>
</dbReference>
<evidence type="ECO:0000313" key="6">
    <source>
        <dbReference type="EMBL" id="NPT53577.1"/>
    </source>
</evidence>
<keyword evidence="2" id="KW-0805">Transcription regulation</keyword>
<keyword evidence="4" id="KW-0804">Transcription</keyword>
<evidence type="ECO:0000259" key="5">
    <source>
        <dbReference type="PROSITE" id="PS50931"/>
    </source>
</evidence>
<dbReference type="PANTHER" id="PTHR30346">
    <property type="entry name" value="TRANSCRIPTIONAL DUAL REGULATOR HCAR-RELATED"/>
    <property type="match status" value="1"/>
</dbReference>
<gene>
    <name evidence="6" type="ORF">GNZ13_02845</name>
</gene>
<dbReference type="Gene3D" id="1.10.10.10">
    <property type="entry name" value="Winged helix-like DNA-binding domain superfamily/Winged helix DNA-binding domain"/>
    <property type="match status" value="1"/>
</dbReference>
<dbReference type="InterPro" id="IPR036390">
    <property type="entry name" value="WH_DNA-bd_sf"/>
</dbReference>
<proteinExistence type="inferred from homology"/>
<evidence type="ECO:0000256" key="2">
    <source>
        <dbReference type="ARBA" id="ARBA00023015"/>
    </source>
</evidence>
<feature type="domain" description="HTH lysR-type" evidence="5">
    <location>
        <begin position="4"/>
        <end position="63"/>
    </location>
</feature>
<evidence type="ECO:0000256" key="3">
    <source>
        <dbReference type="ARBA" id="ARBA00023125"/>
    </source>
</evidence>
<dbReference type="PANTHER" id="PTHR30346:SF28">
    <property type="entry name" value="HTH-TYPE TRANSCRIPTIONAL REGULATOR CYNR"/>
    <property type="match status" value="1"/>
</dbReference>
<dbReference type="EMBL" id="WOEZ01000016">
    <property type="protein sequence ID" value="NPT53577.1"/>
    <property type="molecule type" value="Genomic_DNA"/>
</dbReference>
<dbReference type="GO" id="GO:0032993">
    <property type="term" value="C:protein-DNA complex"/>
    <property type="evidence" value="ECO:0007669"/>
    <property type="project" value="TreeGrafter"/>
</dbReference>